<evidence type="ECO:0000256" key="1">
    <source>
        <dbReference type="SAM" id="Coils"/>
    </source>
</evidence>
<sequence>MKRLVRCYRIPLWVMVLLLVACSVAFAGWADERKERESEAVSHGDEIKRLERNADRLANMAAGSQAAVAIVMQGRQYEAAKAGEMEAKGQSLSSQLESAKGQQRSWKGAAYAWRHEGCRLESILRDNGYRITSQQLACHKLDKE</sequence>
<proteinExistence type="predicted"/>
<accession>A0A2Z2H314</accession>
<dbReference type="Proteomes" id="UP000250025">
    <property type="component" value="Chromosome"/>
</dbReference>
<evidence type="ECO:0000256" key="2">
    <source>
        <dbReference type="SAM" id="SignalP"/>
    </source>
</evidence>
<reference evidence="3 4" key="1">
    <citation type="journal article" date="2017" name="Int. J. Syst. Evol. Microbiol.">
        <title>Kushneria konosiri sp. nov., isolated from the Korean salt-fermented seafood Daemi-jeot.</title>
        <authorList>
            <person name="Yun J.H."/>
            <person name="Park S.K."/>
            <person name="Lee J.Y."/>
            <person name="Jung M.J."/>
            <person name="Bae J.W."/>
        </authorList>
    </citation>
    <scope>NUCLEOTIDE SEQUENCE [LARGE SCALE GENOMIC DNA]</scope>
    <source>
        <strain evidence="3 4">X49</strain>
    </source>
</reference>
<evidence type="ECO:0008006" key="5">
    <source>
        <dbReference type="Google" id="ProtNLM"/>
    </source>
</evidence>
<evidence type="ECO:0000313" key="3">
    <source>
        <dbReference type="EMBL" id="ARS51514.1"/>
    </source>
</evidence>
<organism evidence="3 4">
    <name type="scientific">Kushneria konosiri</name>
    <dbReference type="NCBI Taxonomy" id="698828"/>
    <lineage>
        <taxon>Bacteria</taxon>
        <taxon>Pseudomonadati</taxon>
        <taxon>Pseudomonadota</taxon>
        <taxon>Gammaproteobacteria</taxon>
        <taxon>Oceanospirillales</taxon>
        <taxon>Halomonadaceae</taxon>
        <taxon>Kushneria</taxon>
    </lineage>
</organism>
<feature type="signal peptide" evidence="2">
    <location>
        <begin position="1"/>
        <end position="27"/>
    </location>
</feature>
<dbReference type="AlphaFoldDB" id="A0A2Z2H314"/>
<evidence type="ECO:0000313" key="4">
    <source>
        <dbReference type="Proteomes" id="UP000250025"/>
    </source>
</evidence>
<protein>
    <recommendedName>
        <fullName evidence="5">Lysozyme inhibitor LprI N-terminal domain-containing protein</fullName>
    </recommendedName>
</protein>
<dbReference type="EMBL" id="CP021323">
    <property type="protein sequence ID" value="ARS51514.1"/>
    <property type="molecule type" value="Genomic_DNA"/>
</dbReference>
<feature type="coiled-coil region" evidence="1">
    <location>
        <begin position="33"/>
        <end position="67"/>
    </location>
</feature>
<dbReference type="KEGG" id="kus:B9G99_00195"/>
<name>A0A2Z2H314_9GAMM</name>
<feature type="chain" id="PRO_5016310107" description="Lysozyme inhibitor LprI N-terminal domain-containing protein" evidence="2">
    <location>
        <begin position="28"/>
        <end position="144"/>
    </location>
</feature>
<keyword evidence="2" id="KW-0732">Signal</keyword>
<dbReference type="PROSITE" id="PS51257">
    <property type="entry name" value="PROKAR_LIPOPROTEIN"/>
    <property type="match status" value="1"/>
</dbReference>
<gene>
    <name evidence="3" type="ORF">B9G99_00195</name>
</gene>
<keyword evidence="1" id="KW-0175">Coiled coil</keyword>
<keyword evidence="4" id="KW-1185">Reference proteome</keyword>